<evidence type="ECO:0000256" key="1">
    <source>
        <dbReference type="ARBA" id="ARBA00004202"/>
    </source>
</evidence>
<proteinExistence type="inferred from homology"/>
<feature type="domain" description="ABC transporter" evidence="15">
    <location>
        <begin position="4"/>
        <end position="239"/>
    </location>
</feature>
<dbReference type="SUPFAM" id="SSF50331">
    <property type="entry name" value="MOP-like"/>
    <property type="match status" value="1"/>
</dbReference>
<evidence type="ECO:0000256" key="9">
    <source>
        <dbReference type="ARBA" id="ARBA00051890"/>
    </source>
</evidence>
<gene>
    <name evidence="16" type="ORF">SAMN04489841_3654</name>
</gene>
<comment type="similarity">
    <text evidence="11">Belongs to the ABC transporter superfamily. Carbohydrate uptake transporter-1 (CUT1) (TC 3.A.1.1) family.</text>
</comment>
<dbReference type="InterPro" id="IPR003593">
    <property type="entry name" value="AAA+_ATPase"/>
</dbReference>
<dbReference type="InterPro" id="IPR017871">
    <property type="entry name" value="ABC_transporter-like_CS"/>
</dbReference>
<dbReference type="InterPro" id="IPR047641">
    <property type="entry name" value="ABC_transpr_MalK/UgpC-like"/>
</dbReference>
<organism evidence="16 17">
    <name type="scientific">Natrinema salaciae</name>
    <dbReference type="NCBI Taxonomy" id="1186196"/>
    <lineage>
        <taxon>Archaea</taxon>
        <taxon>Methanobacteriati</taxon>
        <taxon>Methanobacteriota</taxon>
        <taxon>Stenosarchaea group</taxon>
        <taxon>Halobacteria</taxon>
        <taxon>Halobacteriales</taxon>
        <taxon>Natrialbaceae</taxon>
        <taxon>Natrinema</taxon>
    </lineage>
</organism>
<evidence type="ECO:0000256" key="3">
    <source>
        <dbReference type="ARBA" id="ARBA00022475"/>
    </source>
</evidence>
<keyword evidence="4" id="KW-0547">Nucleotide-binding</keyword>
<dbReference type="NCBIfam" id="NF008653">
    <property type="entry name" value="PRK11650.1"/>
    <property type="match status" value="1"/>
</dbReference>
<comment type="catalytic activity">
    <reaction evidence="9">
        <text>L-arabinose(out) + ATP + H2O = L-arabinose(in) + ADP + phosphate + H(+)</text>
        <dbReference type="Rhea" id="RHEA:30007"/>
        <dbReference type="ChEBI" id="CHEBI:15377"/>
        <dbReference type="ChEBI" id="CHEBI:15378"/>
        <dbReference type="ChEBI" id="CHEBI:17535"/>
        <dbReference type="ChEBI" id="CHEBI:30616"/>
        <dbReference type="ChEBI" id="CHEBI:43474"/>
        <dbReference type="ChEBI" id="CHEBI:456216"/>
        <dbReference type="EC" id="7.5.2.13"/>
    </reaction>
    <physiologicalReaction direction="left-to-right" evidence="9">
        <dbReference type="Rhea" id="RHEA:30008"/>
    </physiologicalReaction>
</comment>
<dbReference type="InterPro" id="IPR027417">
    <property type="entry name" value="P-loop_NTPase"/>
</dbReference>
<dbReference type="AlphaFoldDB" id="A0A1H9NLW6"/>
<dbReference type="InterPro" id="IPR008995">
    <property type="entry name" value="Mo/tungstate-bd_C_term_dom"/>
</dbReference>
<evidence type="ECO:0000256" key="11">
    <source>
        <dbReference type="ARBA" id="ARBA00061029"/>
    </source>
</evidence>
<evidence type="ECO:0000256" key="2">
    <source>
        <dbReference type="ARBA" id="ARBA00022448"/>
    </source>
</evidence>
<dbReference type="Gene3D" id="2.40.50.100">
    <property type="match status" value="1"/>
</dbReference>
<dbReference type="InterPro" id="IPR003439">
    <property type="entry name" value="ABC_transporter-like_ATP-bd"/>
</dbReference>
<comment type="function">
    <text evidence="10">Part of the ABC transporter complex XacGHIJK involved in the uptake of xylose and arabinose. Responsible for energy coupling to the transport system.</text>
</comment>
<dbReference type="CDD" id="cd03301">
    <property type="entry name" value="ABC_MalK_N"/>
    <property type="match status" value="1"/>
</dbReference>
<dbReference type="GO" id="GO:0008643">
    <property type="term" value="P:carbohydrate transport"/>
    <property type="evidence" value="ECO:0007669"/>
    <property type="project" value="InterPro"/>
</dbReference>
<dbReference type="PROSITE" id="PS50893">
    <property type="entry name" value="ABC_TRANSPORTER_2"/>
    <property type="match status" value="1"/>
</dbReference>
<evidence type="ECO:0000313" key="16">
    <source>
        <dbReference type="EMBL" id="SER36938.1"/>
    </source>
</evidence>
<keyword evidence="2" id="KW-0813">Transport</keyword>
<feature type="compositionally biased region" description="Basic and acidic residues" evidence="14">
    <location>
        <begin position="361"/>
        <end position="371"/>
    </location>
</feature>
<evidence type="ECO:0000256" key="4">
    <source>
        <dbReference type="ARBA" id="ARBA00022741"/>
    </source>
</evidence>
<comment type="subunit">
    <text evidence="12">The complex is composed of two ATP-binding proteins (XacJ and XacK), two transmembrane proteins (XacH and XacI) and a solute-binding protein (XacG).</text>
</comment>
<evidence type="ECO:0000256" key="12">
    <source>
        <dbReference type="ARBA" id="ARBA00065962"/>
    </source>
</evidence>
<evidence type="ECO:0000256" key="8">
    <source>
        <dbReference type="ARBA" id="ARBA00050355"/>
    </source>
</evidence>
<dbReference type="GO" id="GO:0005524">
    <property type="term" value="F:ATP binding"/>
    <property type="evidence" value="ECO:0007669"/>
    <property type="project" value="UniProtKB-KW"/>
</dbReference>
<dbReference type="EMBL" id="FOFD01000005">
    <property type="protein sequence ID" value="SER36938.1"/>
    <property type="molecule type" value="Genomic_DNA"/>
</dbReference>
<dbReference type="PANTHER" id="PTHR43875:SF15">
    <property type="entry name" value="TREHALOSE IMPORT ATP-BINDING PROTEIN SUGC"/>
    <property type="match status" value="1"/>
</dbReference>
<dbReference type="Gene3D" id="2.40.50.140">
    <property type="entry name" value="Nucleic acid-binding proteins"/>
    <property type="match status" value="1"/>
</dbReference>
<dbReference type="Pfam" id="PF00005">
    <property type="entry name" value="ABC_tran"/>
    <property type="match status" value="1"/>
</dbReference>
<evidence type="ECO:0000256" key="10">
    <source>
        <dbReference type="ARBA" id="ARBA00053454"/>
    </source>
</evidence>
<evidence type="ECO:0000256" key="7">
    <source>
        <dbReference type="ARBA" id="ARBA00023136"/>
    </source>
</evidence>
<dbReference type="Proteomes" id="UP000199114">
    <property type="component" value="Unassembled WGS sequence"/>
</dbReference>
<name>A0A1H9NLW6_9EURY</name>
<evidence type="ECO:0000256" key="6">
    <source>
        <dbReference type="ARBA" id="ARBA00022967"/>
    </source>
</evidence>
<dbReference type="SMART" id="SM00382">
    <property type="entry name" value="AAA"/>
    <property type="match status" value="1"/>
</dbReference>
<dbReference type="InterPro" id="IPR015855">
    <property type="entry name" value="ABC_transpr_MalK-like"/>
</dbReference>
<protein>
    <recommendedName>
        <fullName evidence="13">ABC-type D-xylose/L-arabinose transporter</fullName>
        <ecNumber evidence="13">7.5.2.13</ecNumber>
    </recommendedName>
</protein>
<accession>A0A1H9NLW6</accession>
<dbReference type="GO" id="GO:0016887">
    <property type="term" value="F:ATP hydrolysis activity"/>
    <property type="evidence" value="ECO:0007669"/>
    <property type="project" value="InterPro"/>
</dbReference>
<keyword evidence="3" id="KW-1003">Cell membrane</keyword>
<evidence type="ECO:0000256" key="5">
    <source>
        <dbReference type="ARBA" id="ARBA00022840"/>
    </source>
</evidence>
<evidence type="ECO:0000259" key="15">
    <source>
        <dbReference type="PROSITE" id="PS50893"/>
    </source>
</evidence>
<dbReference type="PANTHER" id="PTHR43875">
    <property type="entry name" value="MALTODEXTRIN IMPORT ATP-BINDING PROTEIN MSMX"/>
    <property type="match status" value="1"/>
</dbReference>
<dbReference type="Pfam" id="PF17912">
    <property type="entry name" value="OB_MalK"/>
    <property type="match status" value="1"/>
</dbReference>
<keyword evidence="7" id="KW-0472">Membrane</keyword>
<keyword evidence="17" id="KW-1185">Reference proteome</keyword>
<evidence type="ECO:0000256" key="14">
    <source>
        <dbReference type="SAM" id="MobiDB-lite"/>
    </source>
</evidence>
<dbReference type="OrthoDB" id="18368at2157"/>
<dbReference type="SUPFAM" id="SSF52540">
    <property type="entry name" value="P-loop containing nucleoside triphosphate hydrolases"/>
    <property type="match status" value="1"/>
</dbReference>
<dbReference type="RefSeq" id="WP_090620183.1">
    <property type="nucleotide sequence ID" value="NZ_FOFD01000005.1"/>
</dbReference>
<dbReference type="FunFam" id="3.40.50.300:FF:000042">
    <property type="entry name" value="Maltose/maltodextrin ABC transporter, ATP-binding protein"/>
    <property type="match status" value="1"/>
</dbReference>
<dbReference type="PROSITE" id="PS00211">
    <property type="entry name" value="ABC_TRANSPORTER_1"/>
    <property type="match status" value="1"/>
</dbReference>
<sequence>MGRIEIESLTKEYRTPTGPIRAVESLDLQIEDGEFVVFVGPSGCGKSTTLRCIAGLESVTSGSIRFGDSVITDDKPKDRDIAMVFQNYALYPHMTARENVAFGLKMSTDLSADEIDDQVETAAEMMDIDDLLDDKPGELSGGQQQRVALGRAIVRDPAVFLMDEPLSNLDAKLRAQMRTELQQLQSELGVTTVYVTHDQTEAMTMGDRIVILDDGQLQQVGTPLECYHRPANKFVAGFIGSPPMNFLEVEVDHEDGALVHPVFTMPLSDSLADELDSTELVLGIRPEHVSLTDSPGTHPEPNRLIETEVTVTEPMGDVTNVYLDVGGETVTVTVDGHVGVDPGGLLHMYVPASKMHLFDADSGRSVKHSDEPIESSTLPEADSHVETA</sequence>
<dbReference type="EC" id="7.5.2.13" evidence="13"/>
<feature type="region of interest" description="Disordered" evidence="14">
    <location>
        <begin position="361"/>
        <end position="388"/>
    </location>
</feature>
<comment type="subcellular location">
    <subcellularLocation>
        <location evidence="1">Cell membrane</location>
        <topology evidence="1">Peripheral membrane protein</topology>
    </subcellularLocation>
</comment>
<comment type="catalytic activity">
    <reaction evidence="8">
        <text>D-xylose(out) + ATP + H2O = D-xylose(in) + ADP + phosphate + H(+)</text>
        <dbReference type="Rhea" id="RHEA:29899"/>
        <dbReference type="ChEBI" id="CHEBI:15377"/>
        <dbReference type="ChEBI" id="CHEBI:15378"/>
        <dbReference type="ChEBI" id="CHEBI:30616"/>
        <dbReference type="ChEBI" id="CHEBI:43474"/>
        <dbReference type="ChEBI" id="CHEBI:53455"/>
        <dbReference type="ChEBI" id="CHEBI:456216"/>
        <dbReference type="EC" id="7.5.2.13"/>
    </reaction>
    <physiologicalReaction direction="left-to-right" evidence="8">
        <dbReference type="Rhea" id="RHEA:29900"/>
    </physiologicalReaction>
</comment>
<keyword evidence="5 16" id="KW-0067">ATP-binding</keyword>
<dbReference type="GO" id="GO:0140359">
    <property type="term" value="F:ABC-type transporter activity"/>
    <property type="evidence" value="ECO:0007669"/>
    <property type="project" value="InterPro"/>
</dbReference>
<dbReference type="STRING" id="1186196.SAMN04489841_3654"/>
<dbReference type="InterPro" id="IPR012340">
    <property type="entry name" value="NA-bd_OB-fold"/>
</dbReference>
<dbReference type="GO" id="GO:0055052">
    <property type="term" value="C:ATP-binding cassette (ABC) transporter complex, substrate-binding subunit-containing"/>
    <property type="evidence" value="ECO:0007669"/>
    <property type="project" value="TreeGrafter"/>
</dbReference>
<dbReference type="Gene3D" id="3.40.50.300">
    <property type="entry name" value="P-loop containing nucleotide triphosphate hydrolases"/>
    <property type="match status" value="1"/>
</dbReference>
<reference evidence="17" key="1">
    <citation type="submission" date="2016-10" db="EMBL/GenBank/DDBJ databases">
        <authorList>
            <person name="Varghese N."/>
            <person name="Submissions S."/>
        </authorList>
    </citation>
    <scope>NUCLEOTIDE SEQUENCE [LARGE SCALE GENOMIC DNA]</scope>
    <source>
        <strain evidence="17">DSM 25055</strain>
    </source>
</reference>
<evidence type="ECO:0000313" key="17">
    <source>
        <dbReference type="Proteomes" id="UP000199114"/>
    </source>
</evidence>
<evidence type="ECO:0000256" key="13">
    <source>
        <dbReference type="ARBA" id="ARBA00066315"/>
    </source>
</evidence>
<keyword evidence="6" id="KW-1278">Translocase</keyword>
<dbReference type="InterPro" id="IPR040582">
    <property type="entry name" value="OB_MalK-like"/>
</dbReference>